<evidence type="ECO:0000256" key="1">
    <source>
        <dbReference type="ARBA" id="ARBA00001946"/>
    </source>
</evidence>
<accession>A0A7M5V3Z5</accession>
<comment type="cofactor">
    <cofactor evidence="1">
        <name>Mg(2+)</name>
        <dbReference type="ChEBI" id="CHEBI:18420"/>
    </cofactor>
</comment>
<dbReference type="AlphaFoldDB" id="A0A7M5V3Z5"/>
<name>A0A7M5V3Z5_9CNID</name>
<dbReference type="PANTHER" id="PTHR10656:SF42">
    <property type="entry name" value="CYCLIC GMP-AMP SYNTHASE-LIKE PROTEIN-RELATED"/>
    <property type="match status" value="1"/>
</dbReference>
<dbReference type="PANTHER" id="PTHR10656">
    <property type="entry name" value="CELL FATE DETERMINING PROTEIN MAB21-RELATED"/>
    <property type="match status" value="1"/>
</dbReference>
<dbReference type="Proteomes" id="UP000594262">
    <property type="component" value="Unplaced"/>
</dbReference>
<keyword evidence="5" id="KW-1185">Reference proteome</keyword>
<feature type="domain" description="Mab-21-like nucleotidyltransferase" evidence="3">
    <location>
        <begin position="96"/>
        <end position="189"/>
    </location>
</feature>
<evidence type="ECO:0000313" key="4">
    <source>
        <dbReference type="EnsemblMetazoa" id="CLYHEMP009406.1"/>
    </source>
</evidence>
<evidence type="ECO:0000256" key="2">
    <source>
        <dbReference type="ARBA" id="ARBA00008307"/>
    </source>
</evidence>
<evidence type="ECO:0000259" key="3">
    <source>
        <dbReference type="Pfam" id="PF03281"/>
    </source>
</evidence>
<dbReference type="EnsemblMetazoa" id="CLYHEMT009406.1">
    <property type="protein sequence ID" value="CLYHEMP009406.1"/>
    <property type="gene ID" value="CLYHEMG009406"/>
</dbReference>
<reference evidence="4" key="1">
    <citation type="submission" date="2021-01" db="UniProtKB">
        <authorList>
            <consortium name="EnsemblMetazoa"/>
        </authorList>
    </citation>
    <scope>IDENTIFICATION</scope>
</reference>
<dbReference type="OrthoDB" id="6127746at2759"/>
<organism evidence="4 5">
    <name type="scientific">Clytia hemisphaerica</name>
    <dbReference type="NCBI Taxonomy" id="252671"/>
    <lineage>
        <taxon>Eukaryota</taxon>
        <taxon>Metazoa</taxon>
        <taxon>Cnidaria</taxon>
        <taxon>Hydrozoa</taxon>
        <taxon>Hydroidolina</taxon>
        <taxon>Leptothecata</taxon>
        <taxon>Obeliida</taxon>
        <taxon>Clytiidae</taxon>
        <taxon>Clytia</taxon>
    </lineage>
</organism>
<comment type="similarity">
    <text evidence="2">Belongs to the mab-21 family.</text>
</comment>
<dbReference type="Pfam" id="PF03281">
    <property type="entry name" value="Mab-21"/>
    <property type="match status" value="1"/>
</dbReference>
<sequence>MEWDIEYEVLKGDPKDISLSEMTNRPGYVRPRIYGFGSSGKEFRENLLARLKDFMEANKPMVKKEFYDIIHGDTDDCEDHWTANEQRFPWLGIETNVKADGLSIVVEILDNTGGIHFSCDNIVTIRCIGYWPPSAKEWGLGPGFESLNLGGEIEKIKENGCSIVPKPETETSDLSWRISLSDAESRIVKSFDKQQKLAYFIAKIIYYKHLSHLKDGNSELSSFAIKNATFNYFRMPSATQQTISLSDSLQDRKSSLFLDNDNKEFLSKQKPVPTKCVKDDLSWVRETTESAKFKSGHKMTCQSHPDSSTESITNRKFKDLVQFHQKQTHHQSLYAKHEKTKTKTNLQEAMTLIRGLLEYLKDSYTPKLKHERRPYMNHHFIEGVNVLSHVTPELGNKAVQVLQKILAGNIIDDLPSIEEIESVISLITDTEVRINNKIFEIDRRLCHR</sequence>
<dbReference type="InterPro" id="IPR046903">
    <property type="entry name" value="Mab-21-like_nuc_Trfase"/>
</dbReference>
<protein>
    <recommendedName>
        <fullName evidence="3">Mab-21-like nucleotidyltransferase domain-containing protein</fullName>
    </recommendedName>
</protein>
<proteinExistence type="inferred from homology"/>
<evidence type="ECO:0000313" key="5">
    <source>
        <dbReference type="Proteomes" id="UP000594262"/>
    </source>
</evidence>